<dbReference type="GO" id="GO:0003723">
    <property type="term" value="F:RNA binding"/>
    <property type="evidence" value="ECO:0007669"/>
    <property type="project" value="InterPro"/>
</dbReference>
<evidence type="ECO:0000313" key="4">
    <source>
        <dbReference type="Proteomes" id="UP000745764"/>
    </source>
</evidence>
<feature type="region of interest" description="Disordered" evidence="1">
    <location>
        <begin position="402"/>
        <end position="442"/>
    </location>
</feature>
<dbReference type="PROSITE" id="PS50821">
    <property type="entry name" value="PAZ"/>
    <property type="match status" value="1"/>
</dbReference>
<name>A0A9N8KN74_9PEZI</name>
<feature type="domain" description="PAZ" evidence="2">
    <location>
        <begin position="361"/>
        <end position="496"/>
    </location>
</feature>
<dbReference type="Proteomes" id="UP000745764">
    <property type="component" value="Unassembled WGS sequence"/>
</dbReference>
<dbReference type="Pfam" id="PF16486">
    <property type="entry name" value="ArgoN"/>
    <property type="match status" value="1"/>
</dbReference>
<dbReference type="InterPro" id="IPR014811">
    <property type="entry name" value="ArgoL1"/>
</dbReference>
<accession>A0A9N8KN74</accession>
<feature type="compositionally biased region" description="Gly residues" evidence="1">
    <location>
        <begin position="32"/>
        <end position="44"/>
    </location>
</feature>
<evidence type="ECO:0000259" key="2">
    <source>
        <dbReference type="PROSITE" id="PS50821"/>
    </source>
</evidence>
<dbReference type="SMART" id="SM01163">
    <property type="entry name" value="DUF1785"/>
    <property type="match status" value="1"/>
</dbReference>
<dbReference type="SUPFAM" id="SSF101690">
    <property type="entry name" value="PAZ domain"/>
    <property type="match status" value="1"/>
</dbReference>
<evidence type="ECO:0000313" key="3">
    <source>
        <dbReference type="EMBL" id="CAD0113934.1"/>
    </source>
</evidence>
<dbReference type="AlphaFoldDB" id="A0A9N8KN74"/>
<feature type="region of interest" description="Disordered" evidence="1">
    <location>
        <begin position="1"/>
        <end position="123"/>
    </location>
</feature>
<dbReference type="EMBL" id="CAINUL010000016">
    <property type="protein sequence ID" value="CAD0113934.1"/>
    <property type="molecule type" value="Genomic_DNA"/>
</dbReference>
<feature type="compositionally biased region" description="Basic and acidic residues" evidence="1">
    <location>
        <begin position="64"/>
        <end position="75"/>
    </location>
</feature>
<dbReference type="InterPro" id="IPR032474">
    <property type="entry name" value="Argonaute_N"/>
</dbReference>
<evidence type="ECO:0000256" key="1">
    <source>
        <dbReference type="SAM" id="MobiDB-lite"/>
    </source>
</evidence>
<dbReference type="CDD" id="cd02846">
    <property type="entry name" value="PAZ_argonaute_like"/>
    <property type="match status" value="1"/>
</dbReference>
<organism evidence="3 4">
    <name type="scientific">Aureobasidium uvarum</name>
    <dbReference type="NCBI Taxonomy" id="2773716"/>
    <lineage>
        <taxon>Eukaryota</taxon>
        <taxon>Fungi</taxon>
        <taxon>Dikarya</taxon>
        <taxon>Ascomycota</taxon>
        <taxon>Pezizomycotina</taxon>
        <taxon>Dothideomycetes</taxon>
        <taxon>Dothideomycetidae</taxon>
        <taxon>Dothideales</taxon>
        <taxon>Saccotheciaceae</taxon>
        <taxon>Aureobasidium</taxon>
    </lineage>
</organism>
<feature type="compositionally biased region" description="Basic and acidic residues" evidence="1">
    <location>
        <begin position="1"/>
        <end position="21"/>
    </location>
</feature>
<gene>
    <name evidence="3" type="ORF">AWRI4620_LOCUS8189</name>
</gene>
<reference evidence="3" key="1">
    <citation type="submission" date="2020-06" db="EMBL/GenBank/DDBJ databases">
        <authorList>
            <person name="Onetto C."/>
        </authorList>
    </citation>
    <scope>NUCLEOTIDE SEQUENCE</scope>
</reference>
<dbReference type="Pfam" id="PF08699">
    <property type="entry name" value="ArgoL1"/>
    <property type="match status" value="1"/>
</dbReference>
<comment type="caution">
    <text evidence="3">The sequence shown here is derived from an EMBL/GenBank/DDBJ whole genome shotgun (WGS) entry which is preliminary data.</text>
</comment>
<dbReference type="InterPro" id="IPR036085">
    <property type="entry name" value="PAZ_dom_sf"/>
</dbReference>
<proteinExistence type="predicted"/>
<keyword evidence="4" id="KW-1185">Reference proteome</keyword>
<feature type="compositionally biased region" description="Gly residues" evidence="1">
    <location>
        <begin position="94"/>
        <end position="105"/>
    </location>
</feature>
<dbReference type="PANTHER" id="PTHR22891">
    <property type="entry name" value="EUKARYOTIC TRANSLATION INITIATION FACTOR 2C"/>
    <property type="match status" value="1"/>
</dbReference>
<dbReference type="OrthoDB" id="10252740at2759"/>
<protein>
    <recommendedName>
        <fullName evidence="2">PAZ domain-containing protein</fullName>
    </recommendedName>
</protein>
<dbReference type="Gene3D" id="2.170.260.10">
    <property type="entry name" value="paz domain"/>
    <property type="match status" value="1"/>
</dbReference>
<sequence>MSAPQRGDRGGGRGGRGRGDSNRGGSSNRGDFSGGRGGDAPRGGGHNDRGGPSSRGDRGGGSFRGDRGGSFRGDRGGGSYRGDRGGFQSDRGRGGGGGGRGGRGGFQLPIHSGPSFPNNSIFLEGNVPQPDKDVHALEDARVKNTAGKIIERFPGRPGHGTKGISIVLRANYLHLKTAFETGKQEVPLYRYAVGTVGGEKLSKPKMRLLVTNLIRDPMFAGRQVATDYSSIIVTTKKLDLGPSDRKQGKIEVIDPTLPPFQGPDNTQAQEARNRRTKGDLVQVLNIILGKAPNDMANVYSLGQNKYFPGVGSPLMEQVDITGGLQALRGYYASVRTSSNRILVNLNVASAAFYKAGPLMNLVSEFVGGYSGQALRAQDLVKAEGFIRMLRVSTNYLKALDANGKPKTDAQGRPQTVPGLKSVVGLAPRPRNGDARSVSFSWSDPKNPQAAARSISVFDFFKTQHGITLQHPELPVLNVGTRNDPSYLPIELATVLPGQPVRRLLSGGMYQSLNPFHIAEFYSGSARRPLRACCHSREGTLSVESSNLWIALCNATVGAVHR</sequence>
<dbReference type="InterPro" id="IPR003100">
    <property type="entry name" value="PAZ_dom"/>
</dbReference>
<dbReference type="Pfam" id="PF02170">
    <property type="entry name" value="PAZ"/>
    <property type="match status" value="1"/>
</dbReference>